<evidence type="ECO:0000313" key="1">
    <source>
        <dbReference type="EMBL" id="TSE05260.1"/>
    </source>
</evidence>
<proteinExistence type="predicted"/>
<protein>
    <submittedName>
        <fullName evidence="1">Uncharacterized protein</fullName>
    </submittedName>
</protein>
<accession>A0A554VE65</accession>
<reference evidence="1 2" key="1">
    <citation type="submission" date="2019-07" db="EMBL/GenBank/DDBJ databases">
        <title>The draft genome sequence of Aquimarina algiphila M91.</title>
        <authorList>
            <person name="Meng X."/>
        </authorList>
    </citation>
    <scope>NUCLEOTIDE SEQUENCE [LARGE SCALE GENOMIC DNA]</scope>
    <source>
        <strain evidence="1 2">M91</strain>
    </source>
</reference>
<evidence type="ECO:0000313" key="2">
    <source>
        <dbReference type="Proteomes" id="UP000318833"/>
    </source>
</evidence>
<sequence>MKKIIFIVTFLMICIGFAQKPMVDVIRFETSSTTPSAPSAGWLYMDDSYGLNIYNGTTWNPLGGLSGINITDGTNTLNGVSTINFTGATISGTSPNGMVTISGGGGSGTGLELKTENGNDFWTLVGRDPANYGDRGAFAIDFSFSNNPSTTKGATGVGSVAFGTSDSPGLLSFAANGDNNSGGDYSASFNSDTDSSGYASFSAGEGTSAPSYAEFSIGSFPIVYTPISTTAIESTDRIFNVANGTSSNPKNAFTIFKNGSVILYPVSKSSITNAQSGMIIFDSDEANKMKYYDGTNWREITTTVD</sequence>
<name>A0A554VE65_9FLAO</name>
<dbReference type="OrthoDB" id="1215824at2"/>
<comment type="caution">
    <text evidence="1">The sequence shown here is derived from an EMBL/GenBank/DDBJ whole genome shotgun (WGS) entry which is preliminary data.</text>
</comment>
<dbReference type="EMBL" id="VLNR01000064">
    <property type="protein sequence ID" value="TSE05260.1"/>
    <property type="molecule type" value="Genomic_DNA"/>
</dbReference>
<gene>
    <name evidence="1" type="ORF">FOF46_23645</name>
</gene>
<keyword evidence="2" id="KW-1185">Reference proteome</keyword>
<dbReference type="AlphaFoldDB" id="A0A554VE65"/>
<organism evidence="1 2">
    <name type="scientific">Aquimarina algiphila</name>
    <dbReference type="NCBI Taxonomy" id="2047982"/>
    <lineage>
        <taxon>Bacteria</taxon>
        <taxon>Pseudomonadati</taxon>
        <taxon>Bacteroidota</taxon>
        <taxon>Flavobacteriia</taxon>
        <taxon>Flavobacteriales</taxon>
        <taxon>Flavobacteriaceae</taxon>
        <taxon>Aquimarina</taxon>
    </lineage>
</organism>
<dbReference type="Proteomes" id="UP000318833">
    <property type="component" value="Unassembled WGS sequence"/>
</dbReference>
<dbReference type="RefSeq" id="WP_143918186.1">
    <property type="nucleotide sequence ID" value="NZ_CANMIK010000072.1"/>
</dbReference>